<reference evidence="11" key="1">
    <citation type="submission" date="2016-03" db="EMBL/GenBank/DDBJ databases">
        <title>Updated assembly of Pseudogymnoascus destructans, the fungus causing white-nose syndrome of bats.</title>
        <authorList>
            <person name="Palmer J.M."/>
            <person name="Drees K.P."/>
            <person name="Foster J.T."/>
            <person name="Lindner D.L."/>
        </authorList>
    </citation>
    <scope>NUCLEOTIDE SEQUENCE [LARGE SCALE GENOMIC DNA]</scope>
    <source>
        <strain evidence="11">20631-21</strain>
    </source>
</reference>
<protein>
    <recommendedName>
        <fullName evidence="3 9">Mediator of RNA polymerase II transcription subunit 19</fullName>
    </recommendedName>
    <alternativeName>
        <fullName evidence="8 9">Mediator complex subunit 19</fullName>
    </alternativeName>
</protein>
<dbReference type="InterPro" id="IPR013942">
    <property type="entry name" value="Mediator_Med19_fun"/>
</dbReference>
<comment type="subcellular location">
    <subcellularLocation>
        <location evidence="1 9">Nucleus</location>
    </subcellularLocation>
</comment>
<evidence type="ECO:0000256" key="4">
    <source>
        <dbReference type="ARBA" id="ARBA00023015"/>
    </source>
</evidence>
<comment type="similarity">
    <text evidence="2 9">Belongs to the Mediator complex subunit 19 family.</text>
</comment>
<comment type="subunit">
    <text evidence="9">Component of the Mediator complex.</text>
</comment>
<dbReference type="EMBL" id="KV441390">
    <property type="protein sequence ID" value="OAF60946.1"/>
    <property type="molecule type" value="Genomic_DNA"/>
</dbReference>
<organism evidence="11">
    <name type="scientific">Pseudogymnoascus destructans</name>
    <dbReference type="NCBI Taxonomy" id="655981"/>
    <lineage>
        <taxon>Eukaryota</taxon>
        <taxon>Fungi</taxon>
        <taxon>Dikarya</taxon>
        <taxon>Ascomycota</taxon>
        <taxon>Pezizomycotina</taxon>
        <taxon>Leotiomycetes</taxon>
        <taxon>Thelebolales</taxon>
        <taxon>Thelebolaceae</taxon>
        <taxon>Pseudogymnoascus</taxon>
    </lineage>
</organism>
<dbReference type="GO" id="GO:0006357">
    <property type="term" value="P:regulation of transcription by RNA polymerase II"/>
    <property type="evidence" value="ECO:0007669"/>
    <property type="project" value="InterPro"/>
</dbReference>
<evidence type="ECO:0000256" key="2">
    <source>
        <dbReference type="ARBA" id="ARBA00009259"/>
    </source>
</evidence>
<comment type="function">
    <text evidence="9">Component of the Mediator complex, a coactivator involved in the regulated transcription of nearly all RNA polymerase II-dependent genes. Mediator functions as a bridge to convey information from gene-specific regulatory proteins to the basal RNA polymerase II transcription machinery. Mediator is recruited to promoters by direct interactions with regulatory proteins and serves as a scaffold for the assembly of a functional preinitiation complex with RNA polymerase II and the general transcription factors.</text>
</comment>
<feature type="compositionally biased region" description="Polar residues" evidence="10">
    <location>
        <begin position="1"/>
        <end position="67"/>
    </location>
</feature>
<evidence type="ECO:0000256" key="6">
    <source>
        <dbReference type="ARBA" id="ARBA00023163"/>
    </source>
</evidence>
<feature type="compositionally biased region" description="Polar residues" evidence="10">
    <location>
        <begin position="275"/>
        <end position="292"/>
    </location>
</feature>
<name>A0A177AFR3_9PEZI</name>
<dbReference type="eggNOG" id="ENOG502QXG3">
    <property type="taxonomic scope" value="Eukaryota"/>
</dbReference>
<evidence type="ECO:0000256" key="3">
    <source>
        <dbReference type="ARBA" id="ARBA00019615"/>
    </source>
</evidence>
<evidence type="ECO:0000313" key="11">
    <source>
        <dbReference type="EMBL" id="OAF60946.1"/>
    </source>
</evidence>
<evidence type="ECO:0000256" key="7">
    <source>
        <dbReference type="ARBA" id="ARBA00023242"/>
    </source>
</evidence>
<dbReference type="OrthoDB" id="2160599at2759"/>
<accession>A0A177AFR3</accession>
<evidence type="ECO:0000256" key="5">
    <source>
        <dbReference type="ARBA" id="ARBA00023159"/>
    </source>
</evidence>
<dbReference type="VEuPathDB" id="FungiDB:GMDG_03897"/>
<keyword evidence="6 9" id="KW-0804">Transcription</keyword>
<dbReference type="Proteomes" id="UP000077154">
    <property type="component" value="Unassembled WGS sequence"/>
</dbReference>
<dbReference type="GO" id="GO:0016592">
    <property type="term" value="C:mediator complex"/>
    <property type="evidence" value="ECO:0007669"/>
    <property type="project" value="InterPro"/>
</dbReference>
<evidence type="ECO:0000256" key="9">
    <source>
        <dbReference type="RuleBase" id="RU364151"/>
    </source>
</evidence>
<feature type="compositionally biased region" description="Basic and acidic residues" evidence="10">
    <location>
        <begin position="93"/>
        <end position="110"/>
    </location>
</feature>
<evidence type="ECO:0000256" key="1">
    <source>
        <dbReference type="ARBA" id="ARBA00004123"/>
    </source>
</evidence>
<feature type="region of interest" description="Disordered" evidence="10">
    <location>
        <begin position="1"/>
        <end position="68"/>
    </location>
</feature>
<dbReference type="Pfam" id="PF08633">
    <property type="entry name" value="Rox3"/>
    <property type="match status" value="1"/>
</dbReference>
<evidence type="ECO:0000256" key="8">
    <source>
        <dbReference type="ARBA" id="ARBA00032018"/>
    </source>
</evidence>
<dbReference type="AlphaFoldDB" id="A0A177AFR3"/>
<keyword evidence="4 9" id="KW-0805">Transcription regulation</keyword>
<evidence type="ECO:0000256" key="10">
    <source>
        <dbReference type="SAM" id="MobiDB-lite"/>
    </source>
</evidence>
<proteinExistence type="inferred from homology"/>
<dbReference type="GO" id="GO:0003712">
    <property type="term" value="F:transcription coregulator activity"/>
    <property type="evidence" value="ECO:0007669"/>
    <property type="project" value="InterPro"/>
</dbReference>
<gene>
    <name evidence="9" type="primary">MED19</name>
    <name evidence="11" type="ORF">VC83_02753</name>
</gene>
<feature type="region of interest" description="Disordered" evidence="10">
    <location>
        <begin position="85"/>
        <end position="110"/>
    </location>
</feature>
<feature type="region of interest" description="Disordered" evidence="10">
    <location>
        <begin position="268"/>
        <end position="375"/>
    </location>
</feature>
<sequence length="375" mass="40664">MSTPIDSATNRSYPLSPTPNSEVKRSQPATFQPRTPQSPLQPNTASSEKVPNTRVSGNMSSTISRTVQGPAITDVHDSAMPMSIDSSIQADDLSNKRKRESEDTGGREQKKVHVEERKLCIEDLHLDVGKIYQLCRTPHPCNQPDLGLDLFELYGLNPTAAKVARVLPSGEKNGLRKTYKGKIKDLGISGKFDVTVNDEESSGGLLSMMREPEHEWMVTQRLGKEIEKGLPQNVFAALPAAMTMAKGVIPKQMWDSSVLGELDIPEKKPAAQVPSKPTSAGMQKSASQQSGAMSRGSKADLARPKRAVKKRGYDESSFEGYGEGYVDDDMVDAGYSTGEGDDRGGPGKRRKKSALNQQQYGPSRHGSYGPGMVGA</sequence>
<keyword evidence="7 9" id="KW-0539">Nucleus</keyword>
<keyword evidence="5 9" id="KW-0010">Activator</keyword>